<name>A0A0D1A6I4_9LACO</name>
<dbReference type="GO" id="GO:0009231">
    <property type="term" value="P:riboflavin biosynthetic process"/>
    <property type="evidence" value="ECO:0007669"/>
    <property type="project" value="InterPro"/>
</dbReference>
<reference evidence="2 3" key="1">
    <citation type="submission" date="2013-08" db="EMBL/GenBank/DDBJ databases">
        <title>Lactobacillus wasatchii sp. WDC04, a late gas producing bacteria isolated from aged chedder cheese.</title>
        <authorList>
            <person name="Oberg C.J."/>
            <person name="Culumber M."/>
            <person name="McMahon D.J."/>
            <person name="Broadbent J.R."/>
            <person name="Oberg T.S."/>
            <person name="Ortaki F."/>
        </authorList>
    </citation>
    <scope>NUCLEOTIDE SEQUENCE [LARGE SCALE GENOMIC DNA]</scope>
    <source>
        <strain evidence="2 3">WDC04</strain>
    </source>
</reference>
<feature type="domain" description="Bacterial bifunctional deaminase-reductase C-terminal" evidence="1">
    <location>
        <begin position="3"/>
        <end position="163"/>
    </location>
</feature>
<dbReference type="PANTHER" id="PTHR38011:SF11">
    <property type="entry name" value="2,5-DIAMINO-6-RIBOSYLAMINO-4(3H)-PYRIMIDINONE 5'-PHOSPHATE REDUCTASE"/>
    <property type="match status" value="1"/>
</dbReference>
<dbReference type="PANTHER" id="PTHR38011">
    <property type="entry name" value="DIHYDROFOLATE REDUCTASE FAMILY PROTEIN (AFU_ORTHOLOGUE AFUA_8G06820)"/>
    <property type="match status" value="1"/>
</dbReference>
<dbReference type="PATRIC" id="fig|1335616.4.peg.1069"/>
<dbReference type="EC" id="1.5.1.3" evidence="2"/>
<organism evidence="2 3">
    <name type="scientific">Paucilactobacillus wasatchensis</name>
    <dbReference type="NCBI Taxonomy" id="1335616"/>
    <lineage>
        <taxon>Bacteria</taxon>
        <taxon>Bacillati</taxon>
        <taxon>Bacillota</taxon>
        <taxon>Bacilli</taxon>
        <taxon>Lactobacillales</taxon>
        <taxon>Lactobacillaceae</taxon>
        <taxon>Paucilactobacillus</taxon>
    </lineage>
</organism>
<dbReference type="InterPro" id="IPR002734">
    <property type="entry name" value="RibDG_C"/>
</dbReference>
<keyword evidence="3" id="KW-1185">Reference proteome</keyword>
<dbReference type="STRING" id="1335616.WDC_1064"/>
<dbReference type="InterPro" id="IPR024072">
    <property type="entry name" value="DHFR-like_dom_sf"/>
</dbReference>
<dbReference type="GO" id="GO:0008703">
    <property type="term" value="F:5-amino-6-(5-phosphoribosylamino)uracil reductase activity"/>
    <property type="evidence" value="ECO:0007669"/>
    <property type="project" value="InterPro"/>
</dbReference>
<dbReference type="OrthoDB" id="195113at2"/>
<dbReference type="SUPFAM" id="SSF53597">
    <property type="entry name" value="Dihydrofolate reductase-like"/>
    <property type="match status" value="1"/>
</dbReference>
<dbReference type="RefSeq" id="WP_044010812.1">
    <property type="nucleotide sequence ID" value="NZ_AWTT01000023.1"/>
</dbReference>
<dbReference type="EMBL" id="AWTT01000023">
    <property type="protein sequence ID" value="KIS03307.1"/>
    <property type="molecule type" value="Genomic_DNA"/>
</dbReference>
<evidence type="ECO:0000313" key="3">
    <source>
        <dbReference type="Proteomes" id="UP000032279"/>
    </source>
</evidence>
<dbReference type="GO" id="GO:0004146">
    <property type="term" value="F:dihydrofolate reductase activity"/>
    <property type="evidence" value="ECO:0007669"/>
    <property type="project" value="UniProtKB-EC"/>
</dbReference>
<comment type="caution">
    <text evidence="2">The sequence shown here is derived from an EMBL/GenBank/DDBJ whole genome shotgun (WGS) entry which is preliminary data.</text>
</comment>
<dbReference type="InterPro" id="IPR050765">
    <property type="entry name" value="Riboflavin_Biosynth_HTPR"/>
</dbReference>
<proteinExistence type="predicted"/>
<dbReference type="Pfam" id="PF01872">
    <property type="entry name" value="RibD_C"/>
    <property type="match status" value="1"/>
</dbReference>
<keyword evidence="2" id="KW-0560">Oxidoreductase</keyword>
<protein>
    <submittedName>
        <fullName evidence="2">Dihydrofolate reductase</fullName>
        <ecNumber evidence="2">1.5.1.3</ecNumber>
    </submittedName>
</protein>
<evidence type="ECO:0000313" key="2">
    <source>
        <dbReference type="EMBL" id="KIS03307.1"/>
    </source>
</evidence>
<evidence type="ECO:0000259" key="1">
    <source>
        <dbReference type="Pfam" id="PF01872"/>
    </source>
</evidence>
<dbReference type="Gene3D" id="3.40.430.10">
    <property type="entry name" value="Dihydrofolate Reductase, subunit A"/>
    <property type="match status" value="1"/>
</dbReference>
<accession>A0A0D1A6I4</accession>
<sequence length="173" mass="19406">MRKVQFYGAISLDGYLATKNHNLQWLLDTAGGEVAGTDHFFEQIDTSIMGRKTYDVSKQIANDELLFPDKNNYVLSKTRQGTEADATYYDGSATKLVRALLQQSGGNIWIVGGGKIVTELLAENLIDEWWIQLAPVLLGEGIRLFPSGDYLDRLKLLGVKQYNQLAELHLQKK</sequence>
<dbReference type="Proteomes" id="UP000032279">
    <property type="component" value="Unassembled WGS sequence"/>
</dbReference>
<dbReference type="AlphaFoldDB" id="A0A0D1A6I4"/>
<gene>
    <name evidence="2" type="primary">folA</name>
    <name evidence="2" type="ORF">WDC_1064</name>
</gene>